<keyword evidence="2" id="KW-0732">Signal</keyword>
<organism evidence="6">
    <name type="scientific">Caldilineaceae bacterium SB0664_bin_27</name>
    <dbReference type="NCBI Taxonomy" id="2605260"/>
    <lineage>
        <taxon>Bacteria</taxon>
        <taxon>Bacillati</taxon>
        <taxon>Chloroflexota</taxon>
        <taxon>Caldilineae</taxon>
        <taxon>Caldilineales</taxon>
        <taxon>Caldilineaceae</taxon>
    </lineage>
</organism>
<dbReference type="SMART" id="SM00287">
    <property type="entry name" value="SH3b"/>
    <property type="match status" value="1"/>
</dbReference>
<dbReference type="Gene3D" id="2.60.120.380">
    <property type="match status" value="1"/>
</dbReference>
<dbReference type="Pfam" id="PF00560">
    <property type="entry name" value="LRR_1"/>
    <property type="match status" value="12"/>
</dbReference>
<evidence type="ECO:0000256" key="2">
    <source>
        <dbReference type="ARBA" id="ARBA00022729"/>
    </source>
</evidence>
<evidence type="ECO:0000256" key="4">
    <source>
        <dbReference type="ARBA" id="ARBA00023136"/>
    </source>
</evidence>
<feature type="domain" description="SH3b" evidence="5">
    <location>
        <begin position="1300"/>
        <end position="1366"/>
    </location>
</feature>
<dbReference type="Gene3D" id="3.80.10.10">
    <property type="entry name" value="Ribonuclease Inhibitor"/>
    <property type="match status" value="6"/>
</dbReference>
<dbReference type="InterPro" id="IPR003646">
    <property type="entry name" value="SH3-like_bac-type"/>
</dbReference>
<dbReference type="Pfam" id="PF08239">
    <property type="entry name" value="SH3_3"/>
    <property type="match status" value="1"/>
</dbReference>
<evidence type="ECO:0000259" key="5">
    <source>
        <dbReference type="PROSITE" id="PS51781"/>
    </source>
</evidence>
<dbReference type="Pfam" id="PF13365">
    <property type="entry name" value="Trypsin_2"/>
    <property type="match status" value="1"/>
</dbReference>
<keyword evidence="4" id="KW-0472">Membrane</keyword>
<dbReference type="Gene3D" id="2.40.10.120">
    <property type="match status" value="1"/>
</dbReference>
<dbReference type="EMBL" id="VXRG01000103">
    <property type="protein sequence ID" value="MXY94215.1"/>
    <property type="molecule type" value="Genomic_DNA"/>
</dbReference>
<proteinExistence type="predicted"/>
<dbReference type="SUPFAM" id="SSF50494">
    <property type="entry name" value="Trypsin-like serine proteases"/>
    <property type="match status" value="1"/>
</dbReference>
<name>A0A6B0YVP7_9CHLR</name>
<comment type="caution">
    <text evidence="6">The sequence shown here is derived from an EMBL/GenBank/DDBJ whole genome shotgun (WGS) entry which is preliminary data.</text>
</comment>
<keyword evidence="3" id="KW-0677">Repeat</keyword>
<sequence length="1378" mass="148889">MKSFFRVLIAIFVLCALIAGLSGPEVYASSPFATAKSSDRDALVALYQDTDGDNWTNNRNWLSNASLDSWHGVTTDRNGRVVELDLSENELNGTIPSELGNLTYLEDLDLSHNQLSGPIPSELGNLTNLVALSLYSNQLSGVVPPELGNLTNLEVLALMNNNLRGTIPTELAGLDNLGWLVLFGNQFSGSIPSEFSRLTNLVWLYLSDNRLNGTIPSELGDLSNLERVVLWGNQLHGRIPPELGNLTNLTQLQLGGNQLSGSIPSQLGNLTNLESLGLWGNEFSGTVPPELENLSGLAELYLAGNQLSGCVPEIWRDIEDSDLDDVGLQFCSDRDVLVTLYEATDGDNWLENDNWLSRRPIGEWYGVTVDDSGRVIGLYLSENELSGTIPPELGYLTKLEELDLAINQLRGTVPPELGNLSRLTLLYLYSNQLSGSIPVELSKLSNLAILALAWNPLGGMIPPELGGLSKLELLALSGNRLSGAIPPELGNLESLRGLALHVNRLSGKIPVELNQLSGLEWLRFADNRLTGCVPEVWQDVEDSDLDEVDLPICTDEYALIALYQATDGDNWVSNRNWLSNRPIGTWFGVITDGNDRVIELDLSENELNGTIPSELGYLTYLEALYLSRNQLSGTIPPALSILSSLFELGLWGNELTGTIPPALGKLANLEVMYLGNNQLSGAIPTELGNLTNLEDLGLNSNKLTGEIPVELGNLTKLEWLSLTGNQLSGPIPPTLDRLTNLTDLYLGQNELSGTIPTELGNLSNLENLFLHSNQLSGAIPSELGNLAKLAMLSLWGNRLTGSVPSELGNLTQLTGLGLADNNLSGDIPPELGRLSELEQLYLSGNRLGGCVPAIWENVEGNDFEDLELPFCFATASTTSTSGATTAQVSSARIFEMVSPAIAYIETAASTGSGVLVDGGYVVTNAHVVWPFNAASVVFPDGTDFRGVPVVGWDLLVDLAVLGPISAPVEPLPLLDGENMATGSEMYLIGYPAEVEAYPETTMTRGILSRKREWEPVGITFFQTDAAITGGQSGGALVSDTGAVIGISGFRAFGEFGLAASSADLLPRVRQLIAGRDPSGVGKRQFDMEGGSLRYRLTPHNYADAYIINEPPGTALEIEFSGRDDVSFQIVDSYGNTLADVETSSFSFVVRRYGPLFLILSQVLEETTMAGSHRLVQFDDPDRGRQIQVGQILHGNIDFPTNDDYFILDLVRNETVEIVVRSILADPQLTVWGYQGETLGVWIRDENSGGGLFGLDARIVFKAPYTGMYFVDVANVHPRSHAPAGYVVSVDQASPTATLTSMTPWVTIDSPVNVREGPGTNFAVIGTAEAGAWYEITGKSSGLGDWWQIKIGDRTGWVYGPLVTATNAHNVQVVTPRDR</sequence>
<dbReference type="Pfam" id="PF23598">
    <property type="entry name" value="LRR_14"/>
    <property type="match status" value="1"/>
</dbReference>
<dbReference type="FunFam" id="3.80.10.10:FF:000095">
    <property type="entry name" value="LRR receptor-like serine/threonine-protein kinase GSO1"/>
    <property type="match status" value="3"/>
</dbReference>
<accession>A0A6B0YVP7</accession>
<dbReference type="GO" id="GO:0006508">
    <property type="term" value="P:proteolysis"/>
    <property type="evidence" value="ECO:0007669"/>
    <property type="project" value="InterPro"/>
</dbReference>
<dbReference type="PANTHER" id="PTHR47988">
    <property type="entry name" value="SOMATIC EMBRYOGENESIS RECEPTOR KINASE 1"/>
    <property type="match status" value="1"/>
</dbReference>
<dbReference type="InterPro" id="IPR032675">
    <property type="entry name" value="LRR_dom_sf"/>
</dbReference>
<protein>
    <submittedName>
        <fullName evidence="6">SH3 domain-containing protein</fullName>
    </submittedName>
</protein>
<dbReference type="SMART" id="SM00365">
    <property type="entry name" value="LRR_SD22"/>
    <property type="match status" value="11"/>
</dbReference>
<dbReference type="SUPFAM" id="SSF52058">
    <property type="entry name" value="L domain-like"/>
    <property type="match status" value="3"/>
</dbReference>
<dbReference type="InterPro" id="IPR003591">
    <property type="entry name" value="Leu-rich_rpt_typical-subtyp"/>
</dbReference>
<dbReference type="PRINTS" id="PR00834">
    <property type="entry name" value="PROTEASES2C"/>
</dbReference>
<evidence type="ECO:0000256" key="1">
    <source>
        <dbReference type="ARBA" id="ARBA00022614"/>
    </source>
</evidence>
<dbReference type="SMART" id="SM00369">
    <property type="entry name" value="LRR_TYP"/>
    <property type="match status" value="15"/>
</dbReference>
<dbReference type="InterPro" id="IPR001611">
    <property type="entry name" value="Leu-rich_rpt"/>
</dbReference>
<evidence type="ECO:0000313" key="6">
    <source>
        <dbReference type="EMBL" id="MXY94215.1"/>
    </source>
</evidence>
<dbReference type="InterPro" id="IPR055414">
    <property type="entry name" value="LRR_R13L4/SHOC2-like"/>
</dbReference>
<dbReference type="InterPro" id="IPR009003">
    <property type="entry name" value="Peptidase_S1_PA"/>
</dbReference>
<keyword evidence="1" id="KW-0433">Leucine-rich repeat</keyword>
<evidence type="ECO:0000256" key="3">
    <source>
        <dbReference type="ARBA" id="ARBA00022737"/>
    </source>
</evidence>
<gene>
    <name evidence="6" type="ORF">F4Y42_12300</name>
</gene>
<dbReference type="PROSITE" id="PS51781">
    <property type="entry name" value="SH3B"/>
    <property type="match status" value="1"/>
</dbReference>
<reference evidence="6" key="1">
    <citation type="submission" date="2019-09" db="EMBL/GenBank/DDBJ databases">
        <title>Characterisation of the sponge microbiome using genome-centric metagenomics.</title>
        <authorList>
            <person name="Engelberts J.P."/>
            <person name="Robbins S.J."/>
            <person name="De Goeij J.M."/>
            <person name="Aranda M."/>
            <person name="Bell S.C."/>
            <person name="Webster N.S."/>
        </authorList>
    </citation>
    <scope>NUCLEOTIDE SEQUENCE</scope>
    <source>
        <strain evidence="6">SB0664_bin_27</strain>
    </source>
</reference>
<dbReference type="Gene3D" id="2.30.30.40">
    <property type="entry name" value="SH3 Domains"/>
    <property type="match status" value="1"/>
</dbReference>
<dbReference type="InterPro" id="IPR001940">
    <property type="entry name" value="Peptidase_S1C"/>
</dbReference>
<dbReference type="GO" id="GO:0004252">
    <property type="term" value="F:serine-type endopeptidase activity"/>
    <property type="evidence" value="ECO:0007669"/>
    <property type="project" value="InterPro"/>
</dbReference>